<feature type="DNA-binding region" description="H-T-H motif" evidence="5">
    <location>
        <begin position="250"/>
        <end position="269"/>
    </location>
</feature>
<dbReference type="InterPro" id="IPR001647">
    <property type="entry name" value="HTH_TetR"/>
</dbReference>
<dbReference type="RefSeq" id="WP_129177024.1">
    <property type="nucleotide sequence ID" value="NZ_JACCBI010000001.1"/>
</dbReference>
<evidence type="ECO:0000256" key="2">
    <source>
        <dbReference type="ARBA" id="ARBA00023015"/>
    </source>
</evidence>
<keyword evidence="2" id="KW-0805">Transcription regulation</keyword>
<name>A0A4Q2LZZ5_9MICO</name>
<evidence type="ECO:0000256" key="3">
    <source>
        <dbReference type="ARBA" id="ARBA00023125"/>
    </source>
</evidence>
<dbReference type="PANTHER" id="PTHR30055:SF226">
    <property type="entry name" value="HTH-TYPE TRANSCRIPTIONAL REGULATOR PKSA"/>
    <property type="match status" value="1"/>
</dbReference>
<reference evidence="7 10" key="2">
    <citation type="submission" date="2020-07" db="EMBL/GenBank/DDBJ databases">
        <title>Sequencing the genomes of 1000 actinobacteria strains.</title>
        <authorList>
            <person name="Klenk H.-P."/>
        </authorList>
    </citation>
    <scope>NUCLEOTIDE SEQUENCE [LARGE SCALE GENOMIC DNA]</scope>
    <source>
        <strain evidence="7 10">DSM 23870</strain>
    </source>
</reference>
<evidence type="ECO:0000256" key="5">
    <source>
        <dbReference type="PROSITE-ProRule" id="PRU00335"/>
    </source>
</evidence>
<dbReference type="PRINTS" id="PR00455">
    <property type="entry name" value="HTHTETR"/>
</dbReference>
<evidence type="ECO:0000313" key="8">
    <source>
        <dbReference type="EMBL" id="RXZ85145.1"/>
    </source>
</evidence>
<dbReference type="Pfam" id="PF00440">
    <property type="entry name" value="TetR_N"/>
    <property type="match status" value="2"/>
</dbReference>
<keyword evidence="3 5" id="KW-0238">DNA-binding</keyword>
<dbReference type="EMBL" id="SDPM01000012">
    <property type="protein sequence ID" value="RXZ85145.1"/>
    <property type="molecule type" value="Genomic_DNA"/>
</dbReference>
<dbReference type="GO" id="GO:0003700">
    <property type="term" value="F:DNA-binding transcription factor activity"/>
    <property type="evidence" value="ECO:0007669"/>
    <property type="project" value="TreeGrafter"/>
</dbReference>
<dbReference type="PROSITE" id="PS50977">
    <property type="entry name" value="HTH_TETR_2"/>
    <property type="match status" value="2"/>
</dbReference>
<dbReference type="SUPFAM" id="SSF46689">
    <property type="entry name" value="Homeodomain-like"/>
    <property type="match status" value="2"/>
</dbReference>
<gene>
    <name evidence="7" type="ORF">BJ972_002915</name>
    <name evidence="8" type="ORF">ESP50_16575</name>
</gene>
<dbReference type="InterPro" id="IPR050109">
    <property type="entry name" value="HTH-type_TetR-like_transc_reg"/>
</dbReference>
<protein>
    <submittedName>
        <fullName evidence="7">AcrR family transcriptional regulator</fullName>
    </submittedName>
    <submittedName>
        <fullName evidence="8">TetR family transcriptional regulator</fullName>
    </submittedName>
</protein>
<dbReference type="SUPFAM" id="SSF48498">
    <property type="entry name" value="Tetracyclin repressor-like, C-terminal domain"/>
    <property type="match status" value="2"/>
</dbReference>
<accession>A0A4Q2LZZ5</accession>
<evidence type="ECO:0000313" key="7">
    <source>
        <dbReference type="EMBL" id="NYD68396.1"/>
    </source>
</evidence>
<dbReference type="GO" id="GO:0000976">
    <property type="term" value="F:transcription cis-regulatory region binding"/>
    <property type="evidence" value="ECO:0007669"/>
    <property type="project" value="TreeGrafter"/>
</dbReference>
<evidence type="ECO:0000256" key="4">
    <source>
        <dbReference type="ARBA" id="ARBA00023163"/>
    </source>
</evidence>
<dbReference type="InterPro" id="IPR036271">
    <property type="entry name" value="Tet_transcr_reg_TetR-rel_C_sf"/>
</dbReference>
<dbReference type="EMBL" id="JACCBI010000001">
    <property type="protein sequence ID" value="NYD68396.1"/>
    <property type="molecule type" value="Genomic_DNA"/>
</dbReference>
<evidence type="ECO:0000259" key="6">
    <source>
        <dbReference type="PROSITE" id="PS50977"/>
    </source>
</evidence>
<keyword evidence="1" id="KW-0678">Repressor</keyword>
<feature type="domain" description="HTH tetR-type" evidence="6">
    <location>
        <begin position="227"/>
        <end position="287"/>
    </location>
</feature>
<dbReference type="PANTHER" id="PTHR30055">
    <property type="entry name" value="HTH-TYPE TRANSCRIPTIONAL REGULATOR RUTR"/>
    <property type="match status" value="1"/>
</dbReference>
<keyword evidence="4" id="KW-0804">Transcription</keyword>
<dbReference type="Proteomes" id="UP000581087">
    <property type="component" value="Unassembled WGS sequence"/>
</dbReference>
<dbReference type="Gene3D" id="1.10.357.10">
    <property type="entry name" value="Tetracycline Repressor, domain 2"/>
    <property type="match status" value="2"/>
</dbReference>
<dbReference type="Proteomes" id="UP000292686">
    <property type="component" value="Unassembled WGS sequence"/>
</dbReference>
<dbReference type="Pfam" id="PF13977">
    <property type="entry name" value="TetR_C_6"/>
    <property type="match status" value="1"/>
</dbReference>
<evidence type="ECO:0000313" key="9">
    <source>
        <dbReference type="Proteomes" id="UP000292686"/>
    </source>
</evidence>
<feature type="domain" description="HTH tetR-type" evidence="6">
    <location>
        <begin position="14"/>
        <end position="74"/>
    </location>
</feature>
<dbReference type="InterPro" id="IPR009057">
    <property type="entry name" value="Homeodomain-like_sf"/>
</dbReference>
<dbReference type="InterPro" id="IPR039538">
    <property type="entry name" value="BetI_C"/>
</dbReference>
<dbReference type="AlphaFoldDB" id="A0A4Q2LZZ5"/>
<evidence type="ECO:0000256" key="1">
    <source>
        <dbReference type="ARBA" id="ARBA00022491"/>
    </source>
</evidence>
<comment type="caution">
    <text evidence="8">The sequence shown here is derived from an EMBL/GenBank/DDBJ whole genome shotgun (WGS) entry which is preliminary data.</text>
</comment>
<proteinExistence type="predicted"/>
<organism evidence="8 9">
    <name type="scientific">Agromyces atrinae</name>
    <dbReference type="NCBI Taxonomy" id="592376"/>
    <lineage>
        <taxon>Bacteria</taxon>
        <taxon>Bacillati</taxon>
        <taxon>Actinomycetota</taxon>
        <taxon>Actinomycetes</taxon>
        <taxon>Micrococcales</taxon>
        <taxon>Microbacteriaceae</taxon>
        <taxon>Agromyces</taxon>
    </lineage>
</organism>
<keyword evidence="9" id="KW-1185">Reference proteome</keyword>
<sequence length="411" mass="44510">MTDTATPTRYANGLARRAQIVEAARELFISDGFRAVSLRDIAARSGLSHPGLLRHFASKDEILAEIVAALEAPNEAEIETVADDAVPLEDIVQVARRNQTTPGYLELFMTLAGEATVAGHPTHAAFRDRYRRLLALSAERIEAGRDAGRLPGVTDPRGESIRLAAAWDGLQLLSLYTGGAIDPATHLARHAAQLRGDRLPAVDAVATAPPLPPVPVDAEAAGYRPGRENRRTIVAAATALFARGGFHATSLREIGEQAGVPKSTLLHHFSSKDDLLIAVLEARDAEVSSVPLDDGSDPLERVGLIIAEARRSAREFPGLIEFYVVLSCEAATPSHPAHEYFRHRYELVRAHFVGLFRQLAAAGHLAPGRDPEHEGVWLVALWDGLQIQWLYDPDAVDVAAELSAYFEQVLA</sequence>
<feature type="DNA-binding region" description="H-T-H motif" evidence="5">
    <location>
        <begin position="37"/>
        <end position="56"/>
    </location>
</feature>
<evidence type="ECO:0000313" key="10">
    <source>
        <dbReference type="Proteomes" id="UP000581087"/>
    </source>
</evidence>
<dbReference type="OrthoDB" id="7505659at2"/>
<reference evidence="8 9" key="1">
    <citation type="submission" date="2019-01" db="EMBL/GenBank/DDBJ databases">
        <title>Agromyces.</title>
        <authorList>
            <person name="Li J."/>
        </authorList>
    </citation>
    <scope>NUCLEOTIDE SEQUENCE [LARGE SCALE GENOMIC DNA]</scope>
    <source>
        <strain evidence="8 9">DSM 23870</strain>
    </source>
</reference>